<dbReference type="RefSeq" id="WP_231321547.1">
    <property type="nucleotide sequence ID" value="NZ_CP088156.1"/>
</dbReference>
<protein>
    <submittedName>
        <fullName evidence="3">Acyltransferase</fullName>
    </submittedName>
</protein>
<feature type="transmembrane region" description="Helical" evidence="1">
    <location>
        <begin position="194"/>
        <end position="213"/>
    </location>
</feature>
<dbReference type="InterPro" id="IPR002656">
    <property type="entry name" value="Acyl_transf_3_dom"/>
</dbReference>
<feature type="transmembrane region" description="Helical" evidence="1">
    <location>
        <begin position="366"/>
        <end position="388"/>
    </location>
</feature>
<reference evidence="3" key="1">
    <citation type="journal article" date="2024" name="Antonie Van Leeuwenhoek">
        <title>Bradyrhizobium ontarionense sp. nov., a novel bacterial symbiont isolated from Aeschynomene indica (Indian jointvetch), harbours photosynthesis, nitrogen fixation and nitrous oxide (N2O) reductase genes.</title>
        <authorList>
            <person name="Bromfield E.S.P."/>
            <person name="Cloutier S."/>
        </authorList>
    </citation>
    <scope>NUCLEOTIDE SEQUENCE</scope>
    <source>
        <strain evidence="3">A19</strain>
    </source>
</reference>
<keyword evidence="3" id="KW-0012">Acyltransferase</keyword>
<dbReference type="PANTHER" id="PTHR36927:SF4">
    <property type="entry name" value="BLR5718 PROTEIN"/>
    <property type="match status" value="1"/>
</dbReference>
<organism evidence="3 4">
    <name type="scientific">Bradyrhizobium ontarionense</name>
    <dbReference type="NCBI Taxonomy" id="2898149"/>
    <lineage>
        <taxon>Bacteria</taxon>
        <taxon>Pseudomonadati</taxon>
        <taxon>Pseudomonadota</taxon>
        <taxon>Alphaproteobacteria</taxon>
        <taxon>Hyphomicrobiales</taxon>
        <taxon>Nitrobacteraceae</taxon>
        <taxon>Bradyrhizobium</taxon>
    </lineage>
</organism>
<feature type="domain" description="Acyltransferase 3" evidence="2">
    <location>
        <begin position="26"/>
        <end position="385"/>
    </location>
</feature>
<dbReference type="Pfam" id="PF01757">
    <property type="entry name" value="Acyl_transf_3"/>
    <property type="match status" value="1"/>
</dbReference>
<sequence length="398" mass="45077">MVISVTQSAAAAKVELQARPRARARNAALDHARTFLTLVVLLHHAVIPYTYFGHTDPTSFLGFDCIVLATDSFFMAMFFFLSGLFVWSGLAHKSTLQFLRDRLLRLGLPFAIAALTIIPIAYYAIELRANPDTTFSAFWWKTVTVGPWPSGPIWFIWVLLTFDTSAALLYRVSPRLLEPINRLSQRAFDNPRDFFFVFLLITGVLYIPSRLYFGPTYWFELGPFSVQVSRVLLYAAYFYVGAGIGSANFERGLLAAEGQMSQRGLGAWIVVTLVPYALLWVLITIKRQVLGNPPDLPNWYEGAYGFLFVIFSAAIMFAILSYFLNNRRSEFSVLDRMQADAYGMFLVHYPIVLWIQYWLFDLNLPAIAKATIAFVGTVLLSWGATWMLRRIPGATNML</sequence>
<feature type="transmembrane region" description="Helical" evidence="1">
    <location>
        <begin position="233"/>
        <end position="253"/>
    </location>
</feature>
<evidence type="ECO:0000259" key="2">
    <source>
        <dbReference type="Pfam" id="PF01757"/>
    </source>
</evidence>
<keyword evidence="1" id="KW-1133">Transmembrane helix</keyword>
<keyword evidence="1" id="KW-0472">Membrane</keyword>
<dbReference type="GO" id="GO:0016746">
    <property type="term" value="F:acyltransferase activity"/>
    <property type="evidence" value="ECO:0007669"/>
    <property type="project" value="UniProtKB-KW"/>
</dbReference>
<keyword evidence="3" id="KW-0808">Transferase</keyword>
<feature type="transmembrane region" description="Helical" evidence="1">
    <location>
        <begin position="103"/>
        <end position="125"/>
    </location>
</feature>
<accession>A0ABY3RBR7</accession>
<dbReference type="PANTHER" id="PTHR36927">
    <property type="entry name" value="BLR4337 PROTEIN"/>
    <property type="match status" value="1"/>
</dbReference>
<feature type="transmembrane region" description="Helical" evidence="1">
    <location>
        <begin position="154"/>
        <end position="173"/>
    </location>
</feature>
<keyword evidence="1" id="KW-0812">Transmembrane</keyword>
<evidence type="ECO:0000256" key="1">
    <source>
        <dbReference type="SAM" id="Phobius"/>
    </source>
</evidence>
<evidence type="ECO:0000313" key="4">
    <source>
        <dbReference type="Proteomes" id="UP001431010"/>
    </source>
</evidence>
<feature type="transmembrane region" description="Helical" evidence="1">
    <location>
        <begin position="72"/>
        <end position="91"/>
    </location>
</feature>
<keyword evidence="4" id="KW-1185">Reference proteome</keyword>
<feature type="transmembrane region" description="Helical" evidence="1">
    <location>
        <begin position="265"/>
        <end position="283"/>
    </location>
</feature>
<evidence type="ECO:0000313" key="3">
    <source>
        <dbReference type="EMBL" id="UFZ04641.1"/>
    </source>
</evidence>
<name>A0ABY3RBR7_9BRAD</name>
<feature type="transmembrane region" description="Helical" evidence="1">
    <location>
        <begin position="341"/>
        <end position="360"/>
    </location>
</feature>
<gene>
    <name evidence="3" type="ORF">LQG66_36600</name>
</gene>
<dbReference type="EMBL" id="CP088156">
    <property type="protein sequence ID" value="UFZ04641.1"/>
    <property type="molecule type" value="Genomic_DNA"/>
</dbReference>
<feature type="transmembrane region" description="Helical" evidence="1">
    <location>
        <begin position="35"/>
        <end position="52"/>
    </location>
</feature>
<dbReference type="InterPro" id="IPR050623">
    <property type="entry name" value="Glucan_succinyl_AcylTrfase"/>
</dbReference>
<proteinExistence type="predicted"/>
<feature type="transmembrane region" description="Helical" evidence="1">
    <location>
        <begin position="303"/>
        <end position="325"/>
    </location>
</feature>
<dbReference type="Proteomes" id="UP001431010">
    <property type="component" value="Chromosome"/>
</dbReference>